<comment type="similarity">
    <text evidence="1">Belongs to the nitroreductase family.</text>
</comment>
<name>A0A420WI04_9PROT</name>
<dbReference type="PANTHER" id="PTHR43673:SF10">
    <property type="entry name" value="NADH DEHYDROGENASE_NAD(P)H NITROREDUCTASE XCC3605-RELATED"/>
    <property type="match status" value="1"/>
</dbReference>
<evidence type="ECO:0000259" key="3">
    <source>
        <dbReference type="Pfam" id="PF00881"/>
    </source>
</evidence>
<dbReference type="AlphaFoldDB" id="A0A420WI04"/>
<feature type="domain" description="Nitroreductase" evidence="3">
    <location>
        <begin position="17"/>
        <end position="58"/>
    </location>
</feature>
<sequence length="195" mass="21504">MSNRKAPVDHPILPLMQERWSPRALTNTAIPANKLLTLLEAARWTPSASNIQPWGFIIDEAGSASFEQTLTYLKPGNLPWARNAALLGIALVNENRPDGTRNPHAEYDVGQAVAFLTLQAQQEGLYVHQMAGFLPEKVHEHVGLPEGWRALTMFAIGGLGDASSLPEEMAQRETAPRVRKPLAEFCFRATWGKAL</sequence>
<dbReference type="SUPFAM" id="SSF55469">
    <property type="entry name" value="FMN-dependent nitroreductase-like"/>
    <property type="match status" value="1"/>
</dbReference>
<reference evidence="4 5" key="1">
    <citation type="submission" date="2018-10" db="EMBL/GenBank/DDBJ databases">
        <title>Comparative analysis of microorganisms from saline springs in Andes Mountain Range, Colombia.</title>
        <authorList>
            <person name="Rubin E."/>
        </authorList>
    </citation>
    <scope>NUCLEOTIDE SEQUENCE [LARGE SCALE GENOMIC DNA]</scope>
    <source>
        <strain evidence="4 5">USBA 36</strain>
    </source>
</reference>
<dbReference type="Proteomes" id="UP000277424">
    <property type="component" value="Unassembled WGS sequence"/>
</dbReference>
<evidence type="ECO:0000313" key="5">
    <source>
        <dbReference type="Proteomes" id="UP000277424"/>
    </source>
</evidence>
<dbReference type="InterPro" id="IPR029479">
    <property type="entry name" value="Nitroreductase"/>
</dbReference>
<dbReference type="EMBL" id="RBIG01000002">
    <property type="protein sequence ID" value="RKQ70664.1"/>
    <property type="molecule type" value="Genomic_DNA"/>
</dbReference>
<comment type="caution">
    <text evidence="4">The sequence shown here is derived from an EMBL/GenBank/DDBJ whole genome shotgun (WGS) entry which is preliminary data.</text>
</comment>
<proteinExistence type="inferred from homology"/>
<dbReference type="GO" id="GO:0016491">
    <property type="term" value="F:oxidoreductase activity"/>
    <property type="evidence" value="ECO:0007669"/>
    <property type="project" value="UniProtKB-KW"/>
</dbReference>
<evidence type="ECO:0000256" key="2">
    <source>
        <dbReference type="ARBA" id="ARBA00023002"/>
    </source>
</evidence>
<evidence type="ECO:0000313" key="4">
    <source>
        <dbReference type="EMBL" id="RKQ70664.1"/>
    </source>
</evidence>
<dbReference type="PANTHER" id="PTHR43673">
    <property type="entry name" value="NAD(P)H NITROREDUCTASE YDGI-RELATED"/>
    <property type="match status" value="1"/>
</dbReference>
<accession>A0A420WI04</accession>
<evidence type="ECO:0000256" key="1">
    <source>
        <dbReference type="ARBA" id="ARBA00007118"/>
    </source>
</evidence>
<dbReference type="InterPro" id="IPR000415">
    <property type="entry name" value="Nitroreductase-like"/>
</dbReference>
<dbReference type="RefSeq" id="WP_121220580.1">
    <property type="nucleotide sequence ID" value="NZ_RBIG01000002.1"/>
</dbReference>
<gene>
    <name evidence="4" type="ORF">BCL74_2614</name>
</gene>
<dbReference type="Pfam" id="PF00881">
    <property type="entry name" value="Nitroreductase"/>
    <property type="match status" value="2"/>
</dbReference>
<keyword evidence="2" id="KW-0560">Oxidoreductase</keyword>
<feature type="domain" description="Nitroreductase" evidence="3">
    <location>
        <begin position="72"/>
        <end position="157"/>
    </location>
</feature>
<dbReference type="Gene3D" id="3.40.109.10">
    <property type="entry name" value="NADH Oxidase"/>
    <property type="match status" value="1"/>
</dbReference>
<organism evidence="4 5">
    <name type="scientific">Oceanibaculum indicum</name>
    <dbReference type="NCBI Taxonomy" id="526216"/>
    <lineage>
        <taxon>Bacteria</taxon>
        <taxon>Pseudomonadati</taxon>
        <taxon>Pseudomonadota</taxon>
        <taxon>Alphaproteobacteria</taxon>
        <taxon>Rhodospirillales</taxon>
        <taxon>Oceanibaculaceae</taxon>
        <taxon>Oceanibaculum</taxon>
    </lineage>
</organism>
<protein>
    <submittedName>
        <fullName evidence="4">Nitroreductase</fullName>
    </submittedName>
</protein>
<dbReference type="OrthoDB" id="9802510at2"/>
<dbReference type="CDD" id="cd02138">
    <property type="entry name" value="TdsD-like"/>
    <property type="match status" value="1"/>
</dbReference>